<keyword evidence="1" id="KW-0732">Signal</keyword>
<keyword evidence="4" id="KW-1185">Reference proteome</keyword>
<evidence type="ECO:0000313" key="3">
    <source>
        <dbReference type="EMBL" id="MDO6964528.1"/>
    </source>
</evidence>
<protein>
    <submittedName>
        <fullName evidence="3">Lysozyme inhibitor LprI family protein</fullName>
    </submittedName>
</protein>
<dbReference type="EMBL" id="JAUOZU010000007">
    <property type="protein sequence ID" value="MDO6964528.1"/>
    <property type="molecule type" value="Genomic_DNA"/>
</dbReference>
<dbReference type="PANTHER" id="PTHR39176">
    <property type="entry name" value="PERIPLASMIC PROTEIN-RELATED"/>
    <property type="match status" value="1"/>
</dbReference>
<accession>A0ABT8YLC0</accession>
<dbReference type="RefSeq" id="WP_304376433.1">
    <property type="nucleotide sequence ID" value="NZ_JAUOZU010000007.1"/>
</dbReference>
<dbReference type="InterPro" id="IPR009739">
    <property type="entry name" value="LprI-like_N"/>
</dbReference>
<name>A0ABT8YLC0_9HYPH</name>
<reference evidence="3" key="1">
    <citation type="journal article" date="2015" name="Int. J. Syst. Evol. Microbiol.">
        <title>Rhizobium alvei sp. nov., isolated from a freshwater river.</title>
        <authorList>
            <person name="Sheu S.Y."/>
            <person name="Huang H.W."/>
            <person name="Young C.C."/>
            <person name="Chen W.M."/>
        </authorList>
    </citation>
    <scope>NUCLEOTIDE SEQUENCE</scope>
    <source>
        <strain evidence="3">TNR-22</strain>
    </source>
</reference>
<evidence type="ECO:0000256" key="1">
    <source>
        <dbReference type="SAM" id="SignalP"/>
    </source>
</evidence>
<comment type="caution">
    <text evidence="3">The sequence shown here is derived from an EMBL/GenBank/DDBJ whole genome shotgun (WGS) entry which is preliminary data.</text>
</comment>
<evidence type="ECO:0000313" key="4">
    <source>
        <dbReference type="Proteomes" id="UP001174932"/>
    </source>
</evidence>
<organism evidence="3 4">
    <name type="scientific">Rhizobium alvei</name>
    <dbReference type="NCBI Taxonomy" id="1132659"/>
    <lineage>
        <taxon>Bacteria</taxon>
        <taxon>Pseudomonadati</taxon>
        <taxon>Pseudomonadota</taxon>
        <taxon>Alphaproteobacteria</taxon>
        <taxon>Hyphomicrobiales</taxon>
        <taxon>Rhizobiaceae</taxon>
        <taxon>Rhizobium/Agrobacterium group</taxon>
        <taxon>Rhizobium</taxon>
    </lineage>
</organism>
<feature type="signal peptide" evidence="1">
    <location>
        <begin position="1"/>
        <end position="20"/>
    </location>
</feature>
<proteinExistence type="predicted"/>
<feature type="domain" description="Lysozyme inhibitor LprI-like N-terminal" evidence="2">
    <location>
        <begin position="28"/>
        <end position="129"/>
    </location>
</feature>
<dbReference type="Gene3D" id="1.20.1270.180">
    <property type="match status" value="1"/>
</dbReference>
<dbReference type="Pfam" id="PF07007">
    <property type="entry name" value="LprI"/>
    <property type="match status" value="1"/>
</dbReference>
<feature type="chain" id="PRO_5046549155" evidence="1">
    <location>
        <begin position="21"/>
        <end position="137"/>
    </location>
</feature>
<sequence length="137" mass="15159">MKWTLVAAVWLSLSASAAWAEEAAPLLCKDAVTEAEMIECAHNEFEIEDKKLNAQWAETKKAVSEWDAAIEDEGSRGAVKALLKSQRAWIDYRDGHCDADGFSVYGGTMRPSVIELCLADLTRKRTAELKDLIDGIQ</sequence>
<evidence type="ECO:0000259" key="2">
    <source>
        <dbReference type="Pfam" id="PF07007"/>
    </source>
</evidence>
<dbReference type="PANTHER" id="PTHR39176:SF1">
    <property type="entry name" value="PERIPLASMIC PROTEIN"/>
    <property type="match status" value="1"/>
</dbReference>
<reference evidence="3" key="2">
    <citation type="submission" date="2023-07" db="EMBL/GenBank/DDBJ databases">
        <authorList>
            <person name="Shen H."/>
        </authorList>
    </citation>
    <scope>NUCLEOTIDE SEQUENCE</scope>
    <source>
        <strain evidence="3">TNR-22</strain>
    </source>
</reference>
<dbReference type="Proteomes" id="UP001174932">
    <property type="component" value="Unassembled WGS sequence"/>
</dbReference>
<gene>
    <name evidence="3" type="ORF">Q4481_11215</name>
</gene>